<dbReference type="Proteomes" id="UP000664167">
    <property type="component" value="Unassembled WGS sequence"/>
</dbReference>
<protein>
    <submittedName>
        <fullName evidence="2">Phytanoyl-CoA dioxygenase family protein</fullName>
    </submittedName>
</protein>
<dbReference type="GO" id="GO:0016706">
    <property type="term" value="F:2-oxoglutarate-dependent dioxygenase activity"/>
    <property type="evidence" value="ECO:0007669"/>
    <property type="project" value="UniProtKB-ARBA"/>
</dbReference>
<comment type="caution">
    <text evidence="2">The sequence shown here is derived from an EMBL/GenBank/DDBJ whole genome shotgun (WGS) entry which is preliminary data.</text>
</comment>
<sequence length="306" mass="34528">MVGDAVLEKAAADYAEQGFSIIRNVVPQDLIEEARTHVAWLTRKYPDLRPEHFHHPLIRNDAFWARLVSDRRLLDIAEFFLGPDLACFTAHYICKPPYNGQPVLWHQDGAYWSLSPMKALTVWLAVDESTTENGCLRMIPGSHVLPLHKPSLRNDTDNMLFSASDEDLVREWAQEHGVVDIELQPGDVSIHHPNLLHCSEPNTSAKRRCGLDMGYISTSTRIHSDGIYLDPLLVRGSDSEGLNSYRPFPTCEEGETIPFDGQDEWGDKVAKLNAALPARSRDLPEESPIETTRHMIERLRAGTTKN</sequence>
<dbReference type="Pfam" id="PF05721">
    <property type="entry name" value="PhyH"/>
    <property type="match status" value="1"/>
</dbReference>
<dbReference type="EMBL" id="JAFLRJ010000083">
    <property type="protein sequence ID" value="MBO0512046.1"/>
    <property type="molecule type" value="Genomic_DNA"/>
</dbReference>
<keyword evidence="3" id="KW-1185">Reference proteome</keyword>
<feature type="region of interest" description="Disordered" evidence="1">
    <location>
        <begin position="279"/>
        <end position="306"/>
    </location>
</feature>
<accession>A0A939F3U4</accession>
<dbReference type="Gene3D" id="2.60.120.620">
    <property type="entry name" value="q2cbj1_9rhob like domain"/>
    <property type="match status" value="1"/>
</dbReference>
<dbReference type="PANTHER" id="PTHR20883:SF48">
    <property type="entry name" value="ECTOINE DIOXYGENASE"/>
    <property type="match status" value="1"/>
</dbReference>
<gene>
    <name evidence="2" type="ORF">J0695_09490</name>
</gene>
<proteinExistence type="predicted"/>
<organism evidence="2 3">
    <name type="scientific">Streptomyces beijiangensis</name>
    <dbReference type="NCBI Taxonomy" id="163361"/>
    <lineage>
        <taxon>Bacteria</taxon>
        <taxon>Bacillati</taxon>
        <taxon>Actinomycetota</taxon>
        <taxon>Actinomycetes</taxon>
        <taxon>Kitasatosporales</taxon>
        <taxon>Streptomycetaceae</taxon>
        <taxon>Streptomyces</taxon>
    </lineage>
</organism>
<name>A0A939F3U4_9ACTN</name>
<feature type="compositionally biased region" description="Basic and acidic residues" evidence="1">
    <location>
        <begin position="291"/>
        <end position="300"/>
    </location>
</feature>
<dbReference type="AlphaFoldDB" id="A0A939F3U4"/>
<evidence type="ECO:0000313" key="3">
    <source>
        <dbReference type="Proteomes" id="UP000664167"/>
    </source>
</evidence>
<dbReference type="InterPro" id="IPR008775">
    <property type="entry name" value="Phytyl_CoA_dOase-like"/>
</dbReference>
<dbReference type="PANTHER" id="PTHR20883">
    <property type="entry name" value="PHYTANOYL-COA DIOXYGENASE DOMAIN CONTAINING 1"/>
    <property type="match status" value="1"/>
</dbReference>
<dbReference type="GO" id="GO:0005506">
    <property type="term" value="F:iron ion binding"/>
    <property type="evidence" value="ECO:0007669"/>
    <property type="project" value="UniProtKB-ARBA"/>
</dbReference>
<keyword evidence="2" id="KW-0560">Oxidoreductase</keyword>
<reference evidence="2" key="1">
    <citation type="submission" date="2021-03" db="EMBL/GenBank/DDBJ databases">
        <title>Streptomyces poriferae sp. nov., a novel marine sponge-derived Actinobacteria species with anti-MRSA activity.</title>
        <authorList>
            <person name="Sandoval-Powers M."/>
            <person name="Kralova S."/>
            <person name="Nguyen G.-S."/>
            <person name="Fawwal D."/>
            <person name="Degnes K."/>
            <person name="Klinkenberg G."/>
            <person name="Sletta H."/>
            <person name="Wentzel A."/>
            <person name="Liles M.R."/>
        </authorList>
    </citation>
    <scope>NUCLEOTIDE SEQUENCE</scope>
    <source>
        <strain evidence="2">DSM 41794</strain>
    </source>
</reference>
<dbReference type="SUPFAM" id="SSF51197">
    <property type="entry name" value="Clavaminate synthase-like"/>
    <property type="match status" value="1"/>
</dbReference>
<evidence type="ECO:0000313" key="2">
    <source>
        <dbReference type="EMBL" id="MBO0512046.1"/>
    </source>
</evidence>
<evidence type="ECO:0000256" key="1">
    <source>
        <dbReference type="SAM" id="MobiDB-lite"/>
    </source>
</evidence>
<keyword evidence="2" id="KW-0223">Dioxygenase</keyword>